<proteinExistence type="predicted"/>
<organism evidence="1 2">
    <name type="scientific">Heliorestis convoluta</name>
    <dbReference type="NCBI Taxonomy" id="356322"/>
    <lineage>
        <taxon>Bacteria</taxon>
        <taxon>Bacillati</taxon>
        <taxon>Bacillota</taxon>
        <taxon>Clostridia</taxon>
        <taxon>Eubacteriales</taxon>
        <taxon>Heliobacteriaceae</taxon>
        <taxon>Heliorestis</taxon>
    </lineage>
</organism>
<protein>
    <submittedName>
        <fullName evidence="1">Uncharacterized protein</fullName>
    </submittedName>
</protein>
<sequence>MGKKILRIGAVALVTLALLWGSHHLYERYVLEKPFHERVTTILPDAVVEHRKEGATTFVKVESKEIDDLSEIHQEIYKISREYLGEGVKIVFVDNPDQELQQLWKEIQFPLYQGLATGNYQDMHHEIKAMIEPTGFSYVVTLDAKHLYLQVENEESYLYRIIAREKGGDLS</sequence>
<dbReference type="EMBL" id="CP045875">
    <property type="protein sequence ID" value="QGG46921.1"/>
    <property type="molecule type" value="Genomic_DNA"/>
</dbReference>
<name>A0A5Q2MYA5_9FIRM</name>
<dbReference type="Proteomes" id="UP000366051">
    <property type="component" value="Chromosome"/>
</dbReference>
<gene>
    <name evidence="1" type="ORF">FTV88_0743</name>
</gene>
<evidence type="ECO:0000313" key="2">
    <source>
        <dbReference type="Proteomes" id="UP000366051"/>
    </source>
</evidence>
<dbReference type="AlphaFoldDB" id="A0A5Q2MYA5"/>
<accession>A0A5Q2MYA5</accession>
<evidence type="ECO:0000313" key="1">
    <source>
        <dbReference type="EMBL" id="QGG46921.1"/>
    </source>
</evidence>
<dbReference type="RefSeq" id="WP_153724406.1">
    <property type="nucleotide sequence ID" value="NZ_CP045875.1"/>
</dbReference>
<keyword evidence="2" id="KW-1185">Reference proteome</keyword>
<dbReference type="OrthoDB" id="1722928at2"/>
<dbReference type="KEGG" id="hcv:FTV88_0743"/>
<reference evidence="2" key="1">
    <citation type="submission" date="2019-11" db="EMBL/GenBank/DDBJ databases">
        <title>Genome sequence of Heliorestis convoluta strain HH, an alkaliphilic and minimalistic phototrophic bacterium from a soda lake in Egypt.</title>
        <authorList>
            <person name="Dewey E.D."/>
            <person name="Stokes L.M."/>
            <person name="Burchell B.M."/>
            <person name="Shaffer K.N."/>
            <person name="Huntington A.M."/>
            <person name="Baker J.M."/>
            <person name="Nadendla S."/>
            <person name="Giglio M.G."/>
            <person name="Touchman J.W."/>
            <person name="Blankenship R.E."/>
            <person name="Madigan M.T."/>
            <person name="Sattley W.M."/>
        </authorList>
    </citation>
    <scope>NUCLEOTIDE SEQUENCE [LARGE SCALE GENOMIC DNA]</scope>
    <source>
        <strain evidence="2">HH</strain>
    </source>
</reference>